<sequence>MFTHMWPFIFVAVSSDNNPRVSTLTCEHELRRTATQSTPIMYVQKARMEVIHSVPSAKSESEDEFVRNFQTCKKVFGELGENPSRGPVSDAPRLSLSIISG</sequence>
<gene>
    <name evidence="1" type="ORF">K443DRAFT_367383</name>
</gene>
<organism evidence="1 2">
    <name type="scientific">Laccaria amethystina LaAM-08-1</name>
    <dbReference type="NCBI Taxonomy" id="1095629"/>
    <lineage>
        <taxon>Eukaryota</taxon>
        <taxon>Fungi</taxon>
        <taxon>Dikarya</taxon>
        <taxon>Basidiomycota</taxon>
        <taxon>Agaricomycotina</taxon>
        <taxon>Agaricomycetes</taxon>
        <taxon>Agaricomycetidae</taxon>
        <taxon>Agaricales</taxon>
        <taxon>Agaricineae</taxon>
        <taxon>Hydnangiaceae</taxon>
        <taxon>Laccaria</taxon>
    </lineage>
</organism>
<reference evidence="2" key="2">
    <citation type="submission" date="2015-01" db="EMBL/GenBank/DDBJ databases">
        <title>Evolutionary Origins and Diversification of the Mycorrhizal Mutualists.</title>
        <authorList>
            <consortium name="DOE Joint Genome Institute"/>
            <consortium name="Mycorrhizal Genomics Consortium"/>
            <person name="Kohler A."/>
            <person name="Kuo A."/>
            <person name="Nagy L.G."/>
            <person name="Floudas D."/>
            <person name="Copeland A."/>
            <person name="Barry K.W."/>
            <person name="Cichocki N."/>
            <person name="Veneault-Fourrey C."/>
            <person name="LaButti K."/>
            <person name="Lindquist E.A."/>
            <person name="Lipzen A."/>
            <person name="Lundell T."/>
            <person name="Morin E."/>
            <person name="Murat C."/>
            <person name="Riley R."/>
            <person name="Ohm R."/>
            <person name="Sun H."/>
            <person name="Tunlid A."/>
            <person name="Henrissat B."/>
            <person name="Grigoriev I.V."/>
            <person name="Hibbett D.S."/>
            <person name="Martin F."/>
        </authorList>
    </citation>
    <scope>NUCLEOTIDE SEQUENCE [LARGE SCALE GENOMIC DNA]</scope>
    <source>
        <strain evidence="2">LaAM-08-1</strain>
    </source>
</reference>
<evidence type="ECO:0000313" key="2">
    <source>
        <dbReference type="Proteomes" id="UP000054477"/>
    </source>
</evidence>
<evidence type="ECO:0000313" key="1">
    <source>
        <dbReference type="EMBL" id="KIK05181.1"/>
    </source>
</evidence>
<dbReference type="EMBL" id="KN838562">
    <property type="protein sequence ID" value="KIK05181.1"/>
    <property type="molecule type" value="Genomic_DNA"/>
</dbReference>
<reference evidence="1 2" key="1">
    <citation type="submission" date="2014-04" db="EMBL/GenBank/DDBJ databases">
        <authorList>
            <consortium name="DOE Joint Genome Institute"/>
            <person name="Kuo A."/>
            <person name="Kohler A."/>
            <person name="Nagy L.G."/>
            <person name="Floudas D."/>
            <person name="Copeland A."/>
            <person name="Barry K.W."/>
            <person name="Cichocki N."/>
            <person name="Veneault-Fourrey C."/>
            <person name="LaButti K."/>
            <person name="Lindquist E.A."/>
            <person name="Lipzen A."/>
            <person name="Lundell T."/>
            <person name="Morin E."/>
            <person name="Murat C."/>
            <person name="Sun H."/>
            <person name="Tunlid A."/>
            <person name="Henrissat B."/>
            <person name="Grigoriev I.V."/>
            <person name="Hibbett D.S."/>
            <person name="Martin F."/>
            <person name="Nordberg H.P."/>
            <person name="Cantor M.N."/>
            <person name="Hua S.X."/>
        </authorList>
    </citation>
    <scope>NUCLEOTIDE SEQUENCE [LARGE SCALE GENOMIC DNA]</scope>
    <source>
        <strain evidence="1 2">LaAM-08-1</strain>
    </source>
</reference>
<keyword evidence="2" id="KW-1185">Reference proteome</keyword>
<protein>
    <submittedName>
        <fullName evidence="1">Uncharacterized protein</fullName>
    </submittedName>
</protein>
<name>A0A0C9XJF3_9AGAR</name>
<dbReference type="HOGENOM" id="CLU_2292151_0_0_1"/>
<accession>A0A0C9XJF3</accession>
<dbReference type="AlphaFoldDB" id="A0A0C9XJF3"/>
<dbReference type="Proteomes" id="UP000054477">
    <property type="component" value="Unassembled WGS sequence"/>
</dbReference>
<proteinExistence type="predicted"/>